<dbReference type="AlphaFoldDB" id="A0A9X3A9A5"/>
<evidence type="ECO:0000313" key="1">
    <source>
        <dbReference type="EMBL" id="MCS4122743.1"/>
    </source>
</evidence>
<dbReference type="GO" id="GO:0008781">
    <property type="term" value="F:N-acylneuraminate cytidylyltransferase activity"/>
    <property type="evidence" value="ECO:0007669"/>
    <property type="project" value="UniProtKB-EC"/>
</dbReference>
<keyword evidence="1" id="KW-0548">Nucleotidyltransferase</keyword>
<dbReference type="InterPro" id="IPR050793">
    <property type="entry name" value="CMP-NeuNAc_synthase"/>
</dbReference>
<dbReference type="InterPro" id="IPR003329">
    <property type="entry name" value="Cytidylyl_trans"/>
</dbReference>
<dbReference type="RefSeq" id="WP_259040447.1">
    <property type="nucleotide sequence ID" value="NZ_JANUBL010000009.1"/>
</dbReference>
<name>A0A9X3A9A5_9BACT</name>
<dbReference type="EC" id="2.7.7.43" evidence="1"/>
<dbReference type="InterPro" id="IPR029044">
    <property type="entry name" value="Nucleotide-diphossugar_trans"/>
</dbReference>
<dbReference type="EMBL" id="JANUBL010000009">
    <property type="protein sequence ID" value="MCS4122743.1"/>
    <property type="molecule type" value="Genomic_DNA"/>
</dbReference>
<gene>
    <name evidence="1" type="ORF">GGP45_003110</name>
</gene>
<accession>A0A9X3A9A5</accession>
<dbReference type="PANTHER" id="PTHR21485:SF6">
    <property type="entry name" value="N-ACYLNEURAMINATE CYTIDYLYLTRANSFERASE-RELATED"/>
    <property type="match status" value="1"/>
</dbReference>
<protein>
    <submittedName>
        <fullName evidence="1">N-acylneuraminate cytidylyltransferase</fullName>
        <ecNumber evidence="1">2.7.7.43</ecNumber>
    </submittedName>
</protein>
<dbReference type="Gene3D" id="3.90.550.10">
    <property type="entry name" value="Spore Coat Polysaccharide Biosynthesis Protein SpsA, Chain A"/>
    <property type="match status" value="1"/>
</dbReference>
<sequence>MIEGQSILGVILARGGSKGLPRKNVCELAGKPLIGWTIEAGQKSEHLDRLILSSDDEEIMNVSAEYGCDVPFQRPSELAEDDTSSMAALLHAIDQVEPYEYVVLLQPTSPLRRANDIDATIKRCHENNAPVCVTVTKTDKPPQWMYTFGSDGRLEPVLDEPKTVKRRQEAPDTYVVNGAVYVARSGWLRRHETFYTDQTIGYPMPRERSADVDTALDLKWCEILLEK</sequence>
<keyword evidence="1" id="KW-0808">Transferase</keyword>
<dbReference type="Proteomes" id="UP001155144">
    <property type="component" value="Unassembled WGS sequence"/>
</dbReference>
<dbReference type="CDD" id="cd02513">
    <property type="entry name" value="CMP-NeuAc_Synthase"/>
    <property type="match status" value="1"/>
</dbReference>
<evidence type="ECO:0000313" key="2">
    <source>
        <dbReference type="Proteomes" id="UP001155144"/>
    </source>
</evidence>
<reference evidence="1" key="1">
    <citation type="submission" date="2022-08" db="EMBL/GenBank/DDBJ databases">
        <title>Genomic Encyclopedia of Type Strains, Phase V (KMG-V): Genome sequencing to study the core and pangenomes of soil and plant-associated prokaryotes.</title>
        <authorList>
            <person name="Whitman W."/>
        </authorList>
    </citation>
    <scope>NUCLEOTIDE SEQUENCE</scope>
    <source>
        <strain evidence="1">SP3026</strain>
    </source>
</reference>
<dbReference type="SUPFAM" id="SSF53448">
    <property type="entry name" value="Nucleotide-diphospho-sugar transferases"/>
    <property type="match status" value="1"/>
</dbReference>
<proteinExistence type="predicted"/>
<dbReference type="Pfam" id="PF02348">
    <property type="entry name" value="CTP_transf_3"/>
    <property type="match status" value="1"/>
</dbReference>
<organism evidence="1 2">
    <name type="scientific">Salinibacter ruber</name>
    <dbReference type="NCBI Taxonomy" id="146919"/>
    <lineage>
        <taxon>Bacteria</taxon>
        <taxon>Pseudomonadati</taxon>
        <taxon>Rhodothermota</taxon>
        <taxon>Rhodothermia</taxon>
        <taxon>Rhodothermales</taxon>
        <taxon>Salinibacteraceae</taxon>
        <taxon>Salinibacter</taxon>
    </lineage>
</organism>
<comment type="caution">
    <text evidence="1">The sequence shown here is derived from an EMBL/GenBank/DDBJ whole genome shotgun (WGS) entry which is preliminary data.</text>
</comment>
<dbReference type="PANTHER" id="PTHR21485">
    <property type="entry name" value="HAD SUPERFAMILY MEMBERS CMAS AND KDSC"/>
    <property type="match status" value="1"/>
</dbReference>